<protein>
    <recommendedName>
        <fullName evidence="5">Transmembrane protein</fullName>
    </recommendedName>
</protein>
<sequence>MGSSLLSVLVFVVFLHIAFSASLEISTQATKSLETVIDASTEFKEKEISTKEDHRVGITLFVIGGLVFFFIVMGIIYCTYPRLFRCAYRPTAKK</sequence>
<reference evidence="3 4" key="1">
    <citation type="journal article" date="2015" name="Genome Biol.">
        <title>Comparative genomics of Steinernema reveals deeply conserved gene regulatory networks.</title>
        <authorList>
            <person name="Dillman A.R."/>
            <person name="Macchietto M."/>
            <person name="Porter C.F."/>
            <person name="Rogers A."/>
            <person name="Williams B."/>
            <person name="Antoshechkin I."/>
            <person name="Lee M.M."/>
            <person name="Goodwin Z."/>
            <person name="Lu X."/>
            <person name="Lewis E.E."/>
            <person name="Goodrich-Blair H."/>
            <person name="Stock S.P."/>
            <person name="Adams B.J."/>
            <person name="Sternberg P.W."/>
            <person name="Mortazavi A."/>
        </authorList>
    </citation>
    <scope>NUCLEOTIDE SEQUENCE [LARGE SCALE GENOMIC DNA]</scope>
    <source>
        <strain evidence="3 4">ALL</strain>
    </source>
</reference>
<feature type="signal peptide" evidence="2">
    <location>
        <begin position="1"/>
        <end position="20"/>
    </location>
</feature>
<evidence type="ECO:0000313" key="4">
    <source>
        <dbReference type="Proteomes" id="UP000298663"/>
    </source>
</evidence>
<keyword evidence="4" id="KW-1185">Reference proteome</keyword>
<keyword evidence="1" id="KW-0472">Membrane</keyword>
<keyword evidence="1" id="KW-0812">Transmembrane</keyword>
<reference evidence="3 4" key="2">
    <citation type="journal article" date="2019" name="G3 (Bethesda)">
        <title>Hybrid Assembly of the Genome of the Entomopathogenic Nematode Steinernema carpocapsae Identifies the X-Chromosome.</title>
        <authorList>
            <person name="Serra L."/>
            <person name="Macchietto M."/>
            <person name="Macias-Munoz A."/>
            <person name="McGill C.J."/>
            <person name="Rodriguez I.M."/>
            <person name="Rodriguez B."/>
            <person name="Murad R."/>
            <person name="Mortazavi A."/>
        </authorList>
    </citation>
    <scope>NUCLEOTIDE SEQUENCE [LARGE SCALE GENOMIC DNA]</scope>
    <source>
        <strain evidence="3 4">ALL</strain>
    </source>
</reference>
<evidence type="ECO:0000313" key="3">
    <source>
        <dbReference type="EMBL" id="TKR62141.1"/>
    </source>
</evidence>
<keyword evidence="2" id="KW-0732">Signal</keyword>
<dbReference type="EMBL" id="AZBU02000010">
    <property type="protein sequence ID" value="TKR62141.1"/>
    <property type="molecule type" value="Genomic_DNA"/>
</dbReference>
<dbReference type="AlphaFoldDB" id="A0A4U5M0H0"/>
<dbReference type="Proteomes" id="UP000298663">
    <property type="component" value="Unassembled WGS sequence"/>
</dbReference>
<name>A0A4U5M0H0_STECR</name>
<comment type="caution">
    <text evidence="3">The sequence shown here is derived from an EMBL/GenBank/DDBJ whole genome shotgun (WGS) entry which is preliminary data.</text>
</comment>
<feature type="transmembrane region" description="Helical" evidence="1">
    <location>
        <begin position="58"/>
        <end position="80"/>
    </location>
</feature>
<keyword evidence="1" id="KW-1133">Transmembrane helix</keyword>
<accession>A0A4U5M0H0</accession>
<evidence type="ECO:0008006" key="5">
    <source>
        <dbReference type="Google" id="ProtNLM"/>
    </source>
</evidence>
<proteinExistence type="predicted"/>
<feature type="chain" id="PRO_5020819771" description="Transmembrane protein" evidence="2">
    <location>
        <begin position="21"/>
        <end position="94"/>
    </location>
</feature>
<organism evidence="3 4">
    <name type="scientific">Steinernema carpocapsae</name>
    <name type="common">Entomopathogenic nematode</name>
    <dbReference type="NCBI Taxonomy" id="34508"/>
    <lineage>
        <taxon>Eukaryota</taxon>
        <taxon>Metazoa</taxon>
        <taxon>Ecdysozoa</taxon>
        <taxon>Nematoda</taxon>
        <taxon>Chromadorea</taxon>
        <taxon>Rhabditida</taxon>
        <taxon>Tylenchina</taxon>
        <taxon>Panagrolaimomorpha</taxon>
        <taxon>Strongyloidoidea</taxon>
        <taxon>Steinernematidae</taxon>
        <taxon>Steinernema</taxon>
    </lineage>
</organism>
<gene>
    <name evidence="3" type="ORF">L596_026138</name>
</gene>
<evidence type="ECO:0000256" key="2">
    <source>
        <dbReference type="SAM" id="SignalP"/>
    </source>
</evidence>
<evidence type="ECO:0000256" key="1">
    <source>
        <dbReference type="SAM" id="Phobius"/>
    </source>
</evidence>